<evidence type="ECO:0000313" key="1">
    <source>
        <dbReference type="EMBL" id="SQI59378.1"/>
    </source>
</evidence>
<dbReference type="Proteomes" id="UP000249134">
    <property type="component" value="Chromosome 1"/>
</dbReference>
<protein>
    <submittedName>
        <fullName evidence="1">Uncharacterized protein</fullName>
    </submittedName>
</protein>
<dbReference type="STRING" id="1348624.GCA_001591545_01393"/>
<proteinExistence type="predicted"/>
<keyword evidence="2" id="KW-1185">Reference proteome</keyword>
<dbReference type="EMBL" id="LS483476">
    <property type="protein sequence ID" value="SQI59378.1"/>
    <property type="molecule type" value="Genomic_DNA"/>
</dbReference>
<name>A0A2X4WHM3_LEDLE</name>
<evidence type="ECO:0000313" key="2">
    <source>
        <dbReference type="Proteomes" id="UP000249134"/>
    </source>
</evidence>
<accession>A0A2X4WHM3</accession>
<sequence>MRFYMDAGDTNLIGVANAEQYKSFVDEDWELDILLKHFNDEMKNGHILVCQMTEEGIEHSWNVEVKIGTNTVEHKCFRRTEGYIKVTDNQLYLVDYDCLTMAAQFESDKVPDKNCSRYKIDIENGIYKVTIVQYYNVDKDEYVGTSDKDMLLHFTKVAEFQQSINHVLWGNYH</sequence>
<reference evidence="1 2" key="1">
    <citation type="submission" date="2018-06" db="EMBL/GenBank/DDBJ databases">
        <authorList>
            <consortium name="Pathogen Informatics"/>
            <person name="Doyle S."/>
        </authorList>
    </citation>
    <scope>NUCLEOTIDE SEQUENCE [LARGE SCALE GENOMIC DNA]</scope>
    <source>
        <strain evidence="1 2">NCTC4824</strain>
    </source>
</reference>
<dbReference type="AlphaFoldDB" id="A0A2X4WHM3"/>
<gene>
    <name evidence="1" type="ORF">NCTC4824_02342</name>
</gene>
<dbReference type="KEGG" id="blen:NCTC4824_02342"/>
<organism evidence="1 2">
    <name type="scientific">Lederbergia lenta</name>
    <name type="common">Bacillus lentus</name>
    <dbReference type="NCBI Taxonomy" id="1467"/>
    <lineage>
        <taxon>Bacteria</taxon>
        <taxon>Bacillati</taxon>
        <taxon>Bacillota</taxon>
        <taxon>Bacilli</taxon>
        <taxon>Bacillales</taxon>
        <taxon>Bacillaceae</taxon>
        <taxon>Lederbergia</taxon>
    </lineage>
</organism>